<reference evidence="2 3" key="1">
    <citation type="submission" date="2023-01" db="EMBL/GenBank/DDBJ databases">
        <title>Novel diversity within Roseofilum (Cyanobacteria; Desertifilaceae) from marine benthic mats with descriptions of four novel species.</title>
        <authorList>
            <person name="Wang Y."/>
            <person name="Berthold D.E."/>
            <person name="Hu J."/>
            <person name="Lefler F.W."/>
            <person name="Laughinghouse H.D. IV."/>
        </authorList>
    </citation>
    <scope>NUCLEOTIDE SEQUENCE [LARGE SCALE GENOMIC DNA]</scope>
    <source>
        <strain evidence="2 3">BLCC-M154</strain>
    </source>
</reference>
<name>A0ABT7ATC0_9CYAN</name>
<feature type="coiled-coil region" evidence="1">
    <location>
        <begin position="30"/>
        <end position="57"/>
    </location>
</feature>
<sequence length="89" mass="10809">MNQKLLQSLVQIITSLSDEERQYLEREIRQYSLAKQIKDLEDKVKEFEDKYKMSSDIFYRQFQAGELQDSSDFFEWNTYHEMLNLAQQS</sequence>
<comment type="caution">
    <text evidence="2">The sequence shown here is derived from an EMBL/GenBank/DDBJ whole genome shotgun (WGS) entry which is preliminary data.</text>
</comment>
<gene>
    <name evidence="2" type="ORF">PMG71_11930</name>
</gene>
<evidence type="ECO:0000313" key="2">
    <source>
        <dbReference type="EMBL" id="MDJ1170139.1"/>
    </source>
</evidence>
<organism evidence="2 3">
    <name type="scientific">Roseofilum acuticapitatum BLCC-M154</name>
    <dbReference type="NCBI Taxonomy" id="3022444"/>
    <lineage>
        <taxon>Bacteria</taxon>
        <taxon>Bacillati</taxon>
        <taxon>Cyanobacteriota</taxon>
        <taxon>Cyanophyceae</taxon>
        <taxon>Desertifilales</taxon>
        <taxon>Desertifilaceae</taxon>
        <taxon>Roseofilum</taxon>
        <taxon>Roseofilum acuticapitatum</taxon>
    </lineage>
</organism>
<accession>A0ABT7ATC0</accession>
<protein>
    <submittedName>
        <fullName evidence="2">Uncharacterized protein</fullName>
    </submittedName>
</protein>
<keyword evidence="1" id="KW-0175">Coiled coil</keyword>
<dbReference type="Proteomes" id="UP001235303">
    <property type="component" value="Unassembled WGS sequence"/>
</dbReference>
<keyword evidence="3" id="KW-1185">Reference proteome</keyword>
<evidence type="ECO:0000256" key="1">
    <source>
        <dbReference type="SAM" id="Coils"/>
    </source>
</evidence>
<dbReference type="EMBL" id="JAQOSP010000081">
    <property type="protein sequence ID" value="MDJ1170139.1"/>
    <property type="molecule type" value="Genomic_DNA"/>
</dbReference>
<evidence type="ECO:0000313" key="3">
    <source>
        <dbReference type="Proteomes" id="UP001235303"/>
    </source>
</evidence>
<proteinExistence type="predicted"/>
<dbReference type="RefSeq" id="WP_283753895.1">
    <property type="nucleotide sequence ID" value="NZ_JAQOSP010000081.1"/>
</dbReference>